<gene>
    <name evidence="2" type="ORF">A2196_02875</name>
</gene>
<keyword evidence="1" id="KW-0472">Membrane</keyword>
<dbReference type="EMBL" id="MFCA01000025">
    <property type="protein sequence ID" value="OGE01804.1"/>
    <property type="molecule type" value="Genomic_DNA"/>
</dbReference>
<dbReference type="InterPro" id="IPR013783">
    <property type="entry name" value="Ig-like_fold"/>
</dbReference>
<name>A0A1F5HCC1_9BACT</name>
<feature type="transmembrane region" description="Helical" evidence="1">
    <location>
        <begin position="144"/>
        <end position="165"/>
    </location>
</feature>
<sequence length="169" mass="16979">MAARLTLNAKRLMLSAITVFSLTLITLHLSLITVLAGSGLISSIGGATFIQGATQFWVTSSRPTFSGITTAGAAVTGTVGNQSVSATADASSNWSWTPAADLTGDNTVSITSGSQSASFTLTIGQLPESIATSGAGGLAPAGSILPTVAILVFGISLTTFGLVGLKRRF</sequence>
<organism evidence="2 3">
    <name type="scientific">Candidatus Curtissbacteria bacterium RIFOXYA1_FULL_41_14</name>
    <dbReference type="NCBI Taxonomy" id="1797737"/>
    <lineage>
        <taxon>Bacteria</taxon>
        <taxon>Candidatus Curtissiibacteriota</taxon>
    </lineage>
</organism>
<evidence type="ECO:0000313" key="2">
    <source>
        <dbReference type="EMBL" id="OGE01804.1"/>
    </source>
</evidence>
<evidence type="ECO:0000256" key="1">
    <source>
        <dbReference type="SAM" id="Phobius"/>
    </source>
</evidence>
<accession>A0A1F5HCC1</accession>
<reference evidence="2 3" key="1">
    <citation type="journal article" date="2016" name="Nat. Commun.">
        <title>Thousands of microbial genomes shed light on interconnected biogeochemical processes in an aquifer system.</title>
        <authorList>
            <person name="Anantharaman K."/>
            <person name="Brown C.T."/>
            <person name="Hug L.A."/>
            <person name="Sharon I."/>
            <person name="Castelle C.J."/>
            <person name="Probst A.J."/>
            <person name="Thomas B.C."/>
            <person name="Singh A."/>
            <person name="Wilkins M.J."/>
            <person name="Karaoz U."/>
            <person name="Brodie E.L."/>
            <person name="Williams K.H."/>
            <person name="Hubbard S.S."/>
            <person name="Banfield J.F."/>
        </authorList>
    </citation>
    <scope>NUCLEOTIDE SEQUENCE [LARGE SCALE GENOMIC DNA]</scope>
</reference>
<proteinExistence type="predicted"/>
<protein>
    <recommendedName>
        <fullName evidence="4">Bacterial Ig-like domain-containing protein</fullName>
    </recommendedName>
</protein>
<dbReference type="Gene3D" id="2.60.40.10">
    <property type="entry name" value="Immunoglobulins"/>
    <property type="match status" value="1"/>
</dbReference>
<comment type="caution">
    <text evidence="2">The sequence shown here is derived from an EMBL/GenBank/DDBJ whole genome shotgun (WGS) entry which is preliminary data.</text>
</comment>
<evidence type="ECO:0000313" key="3">
    <source>
        <dbReference type="Proteomes" id="UP000176751"/>
    </source>
</evidence>
<evidence type="ECO:0008006" key="4">
    <source>
        <dbReference type="Google" id="ProtNLM"/>
    </source>
</evidence>
<dbReference type="Proteomes" id="UP000176751">
    <property type="component" value="Unassembled WGS sequence"/>
</dbReference>
<dbReference type="AlphaFoldDB" id="A0A1F5HCC1"/>
<keyword evidence="1" id="KW-1133">Transmembrane helix</keyword>
<keyword evidence="1" id="KW-0812">Transmembrane</keyword>
<feature type="transmembrane region" description="Helical" evidence="1">
    <location>
        <begin position="12"/>
        <end position="36"/>
    </location>
</feature>